<evidence type="ECO:0000313" key="3">
    <source>
        <dbReference type="Proteomes" id="UP000295124"/>
    </source>
</evidence>
<dbReference type="PANTHER" id="PTHR35525">
    <property type="entry name" value="BLL6575 PROTEIN"/>
    <property type="match status" value="1"/>
</dbReference>
<dbReference type="SUPFAM" id="SSF160904">
    <property type="entry name" value="Jann2411-like"/>
    <property type="match status" value="1"/>
</dbReference>
<gene>
    <name evidence="2" type="ORF">E1263_23955</name>
</gene>
<accession>A0A4V2YP95</accession>
<dbReference type="Pfam" id="PF11706">
    <property type="entry name" value="zf-CGNR"/>
    <property type="match status" value="1"/>
</dbReference>
<feature type="domain" description="Zinc finger CGNR" evidence="1">
    <location>
        <begin position="133"/>
        <end position="174"/>
    </location>
</feature>
<protein>
    <submittedName>
        <fullName evidence="2">CGNR zinc finger domain-containing protein</fullName>
    </submittedName>
</protein>
<dbReference type="RefSeq" id="WP_132171068.1">
    <property type="nucleotide sequence ID" value="NZ_SMKX01000075.1"/>
</dbReference>
<evidence type="ECO:0000313" key="2">
    <source>
        <dbReference type="EMBL" id="TDD57427.1"/>
    </source>
</evidence>
<organism evidence="2 3">
    <name type="scientific">Kribbella antibiotica</name>
    <dbReference type="NCBI Taxonomy" id="190195"/>
    <lineage>
        <taxon>Bacteria</taxon>
        <taxon>Bacillati</taxon>
        <taxon>Actinomycetota</taxon>
        <taxon>Actinomycetes</taxon>
        <taxon>Propionibacteriales</taxon>
        <taxon>Kribbellaceae</taxon>
        <taxon>Kribbella</taxon>
    </lineage>
</organism>
<name>A0A4V2YP95_9ACTN</name>
<dbReference type="InterPro" id="IPR021005">
    <property type="entry name" value="Znf_CGNR"/>
</dbReference>
<dbReference type="Proteomes" id="UP000295124">
    <property type="component" value="Unassembled WGS sequence"/>
</dbReference>
<dbReference type="PANTHER" id="PTHR35525:SF3">
    <property type="entry name" value="BLL6575 PROTEIN"/>
    <property type="match status" value="1"/>
</dbReference>
<evidence type="ECO:0000259" key="1">
    <source>
        <dbReference type="Pfam" id="PF11706"/>
    </source>
</evidence>
<proteinExistence type="predicted"/>
<comment type="caution">
    <text evidence="2">The sequence shown here is derived from an EMBL/GenBank/DDBJ whole genome shotgun (WGS) entry which is preliminary data.</text>
</comment>
<reference evidence="2 3" key="1">
    <citation type="submission" date="2019-03" db="EMBL/GenBank/DDBJ databases">
        <title>Draft genome sequences of novel Actinobacteria.</title>
        <authorList>
            <person name="Sahin N."/>
            <person name="Ay H."/>
            <person name="Saygin H."/>
        </authorList>
    </citation>
    <scope>NUCLEOTIDE SEQUENCE [LARGE SCALE GENOMIC DNA]</scope>
    <source>
        <strain evidence="2 3">JCM 13523</strain>
    </source>
</reference>
<dbReference type="InterPro" id="IPR010852">
    <property type="entry name" value="ABATE"/>
</dbReference>
<keyword evidence="3" id="KW-1185">Reference proteome</keyword>
<dbReference type="Pfam" id="PF07336">
    <property type="entry name" value="ABATE"/>
    <property type="match status" value="1"/>
</dbReference>
<dbReference type="OrthoDB" id="3531194at2"/>
<dbReference type="EMBL" id="SMKX01000075">
    <property type="protein sequence ID" value="TDD57427.1"/>
    <property type="molecule type" value="Genomic_DNA"/>
</dbReference>
<sequence>MHLNPYGADAILLAVNLVTRPASTPDELADRCEESGVESRLVRDRKVTRADLAAVRIAVDEWLQVVDAKDEQTRVDLMNAMLAKYTEHPRLTNHAGDGWHMHYRPDNVPVGRLVATLISTGTALHLAGRGITRLGRCATDGCDNVYADLSRTGVQRYCSPACANRDAVRRHRARTH</sequence>
<dbReference type="Gene3D" id="1.10.3300.10">
    <property type="entry name" value="Jann2411-like domain"/>
    <property type="match status" value="1"/>
</dbReference>
<dbReference type="AlphaFoldDB" id="A0A4V2YP95"/>
<dbReference type="InterPro" id="IPR023286">
    <property type="entry name" value="ABATE_dom_sf"/>
</dbReference>